<proteinExistence type="predicted"/>
<dbReference type="AlphaFoldDB" id="A0A915HHK1"/>
<name>A0A915HHK1_ROMCU</name>
<feature type="compositionally biased region" description="Polar residues" evidence="1">
    <location>
        <begin position="109"/>
        <end position="131"/>
    </location>
</feature>
<feature type="region of interest" description="Disordered" evidence="1">
    <location>
        <begin position="100"/>
        <end position="131"/>
    </location>
</feature>
<accession>A0A915HHK1</accession>
<organism evidence="2 3">
    <name type="scientific">Romanomermis culicivorax</name>
    <name type="common">Nematode worm</name>
    <dbReference type="NCBI Taxonomy" id="13658"/>
    <lineage>
        <taxon>Eukaryota</taxon>
        <taxon>Metazoa</taxon>
        <taxon>Ecdysozoa</taxon>
        <taxon>Nematoda</taxon>
        <taxon>Enoplea</taxon>
        <taxon>Dorylaimia</taxon>
        <taxon>Mermithida</taxon>
        <taxon>Mermithoidea</taxon>
        <taxon>Mermithidae</taxon>
        <taxon>Romanomermis</taxon>
    </lineage>
</organism>
<evidence type="ECO:0000313" key="2">
    <source>
        <dbReference type="Proteomes" id="UP000887565"/>
    </source>
</evidence>
<keyword evidence="2" id="KW-1185">Reference proteome</keyword>
<protein>
    <submittedName>
        <fullName evidence="3">No apical meristem-associated C-terminal domain-containing protein</fullName>
    </submittedName>
</protein>
<evidence type="ECO:0000313" key="3">
    <source>
        <dbReference type="WBParaSite" id="nRc.2.0.1.t00909-RA"/>
    </source>
</evidence>
<dbReference type="WBParaSite" id="nRc.2.0.1.t00909-RA">
    <property type="protein sequence ID" value="nRc.2.0.1.t00909-RA"/>
    <property type="gene ID" value="nRc.2.0.1.g00909"/>
</dbReference>
<sequence>MTQCRLIKDPCVVSATAMTGDNISYNQLIVAHYLCIDRHPTFSVAKKVVNEFRASEAKTGGGKTEVEEPTQLYWDLYNLLRSQFDRIICNVDSDAVASKRSMASDEKSSASVSPHDNSSMSQQSPSDNFNTQEIVTTKPPLQPAAKKICVLPEGVRTDREEETKTRLSLLEYQKDCLRREHEARMDTIKIEKAAAFAKLEYYQAKKASLMQYDTRYSTVNLNSTVNGQNSSFLLLDQQPFCPGPI</sequence>
<reference evidence="3" key="1">
    <citation type="submission" date="2022-11" db="UniProtKB">
        <authorList>
            <consortium name="WormBaseParasite"/>
        </authorList>
    </citation>
    <scope>IDENTIFICATION</scope>
</reference>
<evidence type="ECO:0000256" key="1">
    <source>
        <dbReference type="SAM" id="MobiDB-lite"/>
    </source>
</evidence>
<dbReference type="Proteomes" id="UP000887565">
    <property type="component" value="Unplaced"/>
</dbReference>